<accession>A0A6S7B0U9</accession>
<evidence type="ECO:0000256" key="2">
    <source>
        <dbReference type="ARBA" id="ARBA00022692"/>
    </source>
</evidence>
<gene>
    <name evidence="7" type="ORF">LMG28138_01772</name>
</gene>
<comment type="subcellular location">
    <subcellularLocation>
        <location evidence="1">Membrane</location>
    </subcellularLocation>
</comment>
<dbReference type="PANTHER" id="PTHR11863">
    <property type="entry name" value="STEROL DESATURASE"/>
    <property type="match status" value="1"/>
</dbReference>
<proteinExistence type="predicted"/>
<evidence type="ECO:0000256" key="5">
    <source>
        <dbReference type="SAM" id="Phobius"/>
    </source>
</evidence>
<dbReference type="Pfam" id="PF04116">
    <property type="entry name" value="FA_hydroxylase"/>
    <property type="match status" value="1"/>
</dbReference>
<evidence type="ECO:0000256" key="3">
    <source>
        <dbReference type="ARBA" id="ARBA00022989"/>
    </source>
</evidence>
<dbReference type="RefSeq" id="WP_175104384.1">
    <property type="nucleotide sequence ID" value="NZ_CADIKM010000006.1"/>
</dbReference>
<protein>
    <recommendedName>
        <fullName evidence="6">Fatty acid hydroxylase domain-containing protein</fullName>
    </recommendedName>
</protein>
<evidence type="ECO:0000256" key="1">
    <source>
        <dbReference type="ARBA" id="ARBA00004370"/>
    </source>
</evidence>
<keyword evidence="8" id="KW-1185">Reference proteome</keyword>
<organism evidence="7 8">
    <name type="scientific">Pararobbsia alpina</name>
    <dbReference type="NCBI Taxonomy" id="621374"/>
    <lineage>
        <taxon>Bacteria</taxon>
        <taxon>Pseudomonadati</taxon>
        <taxon>Pseudomonadota</taxon>
        <taxon>Betaproteobacteria</taxon>
        <taxon>Burkholderiales</taxon>
        <taxon>Burkholderiaceae</taxon>
        <taxon>Pararobbsia</taxon>
    </lineage>
</organism>
<feature type="transmembrane region" description="Helical" evidence="5">
    <location>
        <begin position="92"/>
        <end position="116"/>
    </location>
</feature>
<dbReference type="InterPro" id="IPR006694">
    <property type="entry name" value="Fatty_acid_hydroxylase"/>
</dbReference>
<dbReference type="InterPro" id="IPR050307">
    <property type="entry name" value="Sterol_Desaturase_Related"/>
</dbReference>
<dbReference type="GO" id="GO:0005506">
    <property type="term" value="F:iron ion binding"/>
    <property type="evidence" value="ECO:0007669"/>
    <property type="project" value="InterPro"/>
</dbReference>
<keyword evidence="3 5" id="KW-1133">Transmembrane helix</keyword>
<feature type="transmembrane region" description="Helical" evidence="5">
    <location>
        <begin position="48"/>
        <end position="72"/>
    </location>
</feature>
<keyword evidence="4 5" id="KW-0472">Membrane</keyword>
<dbReference type="GO" id="GO:0016020">
    <property type="term" value="C:membrane"/>
    <property type="evidence" value="ECO:0007669"/>
    <property type="project" value="UniProtKB-SubCell"/>
</dbReference>
<dbReference type="GO" id="GO:0008610">
    <property type="term" value="P:lipid biosynthetic process"/>
    <property type="evidence" value="ECO:0007669"/>
    <property type="project" value="InterPro"/>
</dbReference>
<sequence>MHFSGNRLTALYLATGQRVLIAAAVCTVLEVALPAAKRDSWGSRLRGLLNWATYLAVATLTWGAATLGFEWIGLKPILHIDLGSLLHAKNPIAHGAWVISAAVIVAMIGDFFYYWFHRMQHSIGFFWRFHAVHHSIQEMNAFNCNHHITEDLMRLPFVALPLTLMQFDSGAVPAIAIFLIGLQPVFEHSSTRLHLGPFRYLIGDPRFHRIHHSIERRHWNCNFGSFTTVWDSLFRTAVFPERGQWPEVGLEDQSEPRTLRDYILRPFLSDKAKPSGTAELNAAG</sequence>
<evidence type="ECO:0000259" key="6">
    <source>
        <dbReference type="Pfam" id="PF04116"/>
    </source>
</evidence>
<feature type="domain" description="Fatty acid hydroxylase" evidence="6">
    <location>
        <begin position="103"/>
        <end position="236"/>
    </location>
</feature>
<dbReference type="Proteomes" id="UP000494115">
    <property type="component" value="Unassembled WGS sequence"/>
</dbReference>
<feature type="transmembrane region" description="Helical" evidence="5">
    <location>
        <begin position="20"/>
        <end position="36"/>
    </location>
</feature>
<evidence type="ECO:0000313" key="7">
    <source>
        <dbReference type="EMBL" id="CAB3784252.1"/>
    </source>
</evidence>
<dbReference type="GO" id="GO:0016491">
    <property type="term" value="F:oxidoreductase activity"/>
    <property type="evidence" value="ECO:0007669"/>
    <property type="project" value="InterPro"/>
</dbReference>
<evidence type="ECO:0000256" key="4">
    <source>
        <dbReference type="ARBA" id="ARBA00023136"/>
    </source>
</evidence>
<reference evidence="7 8" key="1">
    <citation type="submission" date="2020-04" db="EMBL/GenBank/DDBJ databases">
        <authorList>
            <person name="De Canck E."/>
        </authorList>
    </citation>
    <scope>NUCLEOTIDE SEQUENCE [LARGE SCALE GENOMIC DNA]</scope>
    <source>
        <strain evidence="7 8">LMG 28138</strain>
    </source>
</reference>
<keyword evidence="2 5" id="KW-0812">Transmembrane</keyword>
<dbReference type="EMBL" id="CADIKM010000006">
    <property type="protein sequence ID" value="CAB3784252.1"/>
    <property type="molecule type" value="Genomic_DNA"/>
</dbReference>
<dbReference type="AlphaFoldDB" id="A0A6S7B0U9"/>
<name>A0A6S7B0U9_9BURK</name>
<evidence type="ECO:0000313" key="8">
    <source>
        <dbReference type="Proteomes" id="UP000494115"/>
    </source>
</evidence>